<reference evidence="2 3" key="1">
    <citation type="submission" date="2008-07" db="EMBL/GenBank/DDBJ databases">
        <authorList>
            <person name="Tandeau de Marsac N."/>
            <person name="Ferriera S."/>
            <person name="Johnson J."/>
            <person name="Kravitz S."/>
            <person name="Beeson K."/>
            <person name="Sutton G."/>
            <person name="Rogers Y.-H."/>
            <person name="Friedman R."/>
            <person name="Frazier M."/>
            <person name="Venter J.C."/>
        </authorList>
    </citation>
    <scope>NUCLEOTIDE SEQUENCE [LARGE SCALE GENOMIC DNA]</scope>
    <source>
        <strain evidence="2 3">PCC 7420</strain>
    </source>
</reference>
<dbReference type="HOGENOM" id="CLU_078431_1_0_3"/>
<evidence type="ECO:0000313" key="3">
    <source>
        <dbReference type="Proteomes" id="UP000003835"/>
    </source>
</evidence>
<proteinExistence type="predicted"/>
<evidence type="ECO:0000313" key="2">
    <source>
        <dbReference type="EMBL" id="EDX77306.1"/>
    </source>
</evidence>
<name>B4VLQ3_9CYAN</name>
<accession>B4VLQ3</accession>
<dbReference type="InterPro" id="IPR029492">
    <property type="entry name" value="DUF4435"/>
</dbReference>
<sequence length="249" mass="28480">MYERFIDDRKCEFSIASGKENAVSAIRILEQDNFAGVLAIVDADFCRLEGSLPSSSNLLLTDEHDLEMMLIKSLALDKLLSERGSEYKINKFGQDIRLTLLERGTRIGYLRWVSWKANISLKFEGLSFSKFIDKSTLVIDTGQLIKTVKDNSRKSGLKEQDIQKSIETLEKTAPDSWQLCCGHDIICILSIGLSKVWGSWNTNEVKPDTLERELRLAYEDSYFHSTQLYQLIQQWEINNKPYQVLSPGN</sequence>
<organism evidence="2 3">
    <name type="scientific">Coleofasciculus chthonoplastes PCC 7420</name>
    <dbReference type="NCBI Taxonomy" id="118168"/>
    <lineage>
        <taxon>Bacteria</taxon>
        <taxon>Bacillati</taxon>
        <taxon>Cyanobacteriota</taxon>
        <taxon>Cyanophyceae</taxon>
        <taxon>Coleofasciculales</taxon>
        <taxon>Coleofasciculaceae</taxon>
        <taxon>Coleofasciculus</taxon>
    </lineage>
</organism>
<dbReference type="STRING" id="118168.MC7420_443"/>
<gene>
    <name evidence="2" type="ORF">MC7420_443</name>
</gene>
<dbReference type="AlphaFoldDB" id="B4VLQ3"/>
<dbReference type="EMBL" id="DS989844">
    <property type="protein sequence ID" value="EDX77306.1"/>
    <property type="molecule type" value="Genomic_DNA"/>
</dbReference>
<feature type="domain" description="DUF4435" evidence="1">
    <location>
        <begin position="7"/>
        <end position="192"/>
    </location>
</feature>
<evidence type="ECO:0000259" key="1">
    <source>
        <dbReference type="Pfam" id="PF14491"/>
    </source>
</evidence>
<dbReference type="Proteomes" id="UP000003835">
    <property type="component" value="Unassembled WGS sequence"/>
</dbReference>
<dbReference type="eggNOG" id="ENOG502Z8GC">
    <property type="taxonomic scope" value="Bacteria"/>
</dbReference>
<protein>
    <recommendedName>
        <fullName evidence="1">DUF4435 domain-containing protein</fullName>
    </recommendedName>
</protein>
<dbReference type="Pfam" id="PF14491">
    <property type="entry name" value="DUF4435"/>
    <property type="match status" value="1"/>
</dbReference>
<keyword evidence="3" id="KW-1185">Reference proteome</keyword>